<name>A0A4R6EKQ5_SCAGO</name>
<dbReference type="Proteomes" id="UP000295530">
    <property type="component" value="Unassembled WGS sequence"/>
</dbReference>
<dbReference type="AlphaFoldDB" id="A0A4R6EKQ5"/>
<protein>
    <submittedName>
        <fullName evidence="1">Uncharacterized protein</fullName>
    </submittedName>
</protein>
<organism evidence="1 2">
    <name type="scientific">Scandinavium goeteborgense</name>
    <dbReference type="NCBI Taxonomy" id="1851514"/>
    <lineage>
        <taxon>Bacteria</taxon>
        <taxon>Pseudomonadati</taxon>
        <taxon>Pseudomonadota</taxon>
        <taxon>Gammaproteobacteria</taxon>
        <taxon>Enterobacterales</taxon>
        <taxon>Enterobacteriaceae</taxon>
        <taxon>Scandinavium</taxon>
    </lineage>
</organism>
<evidence type="ECO:0000313" key="2">
    <source>
        <dbReference type="Proteomes" id="UP000295530"/>
    </source>
</evidence>
<proteinExistence type="predicted"/>
<keyword evidence="2" id="KW-1185">Reference proteome</keyword>
<evidence type="ECO:0000313" key="1">
    <source>
        <dbReference type="EMBL" id="TDN58266.1"/>
    </source>
</evidence>
<comment type="caution">
    <text evidence="1">The sequence shown here is derived from an EMBL/GenBank/DDBJ whole genome shotgun (WGS) entry which is preliminary data.</text>
</comment>
<gene>
    <name evidence="1" type="ORF">EC847_106210</name>
</gene>
<sequence>MWSICAQMKFCVTYRFLLLKREQKRDNLLFLSADYPDYCALDLISLLDEKAIFWHLFDHDATVHRLCRTVIIVMHGVGKFLKLRFRKHQRMFQYQPGYAF</sequence>
<dbReference type="EMBL" id="SNVX01000006">
    <property type="protein sequence ID" value="TDN58266.1"/>
    <property type="molecule type" value="Genomic_DNA"/>
</dbReference>
<accession>A0A4R6EKQ5</accession>
<reference evidence="1 2" key="1">
    <citation type="submission" date="2019-03" db="EMBL/GenBank/DDBJ databases">
        <title>Genomic analyses of the natural microbiome of Caenorhabditis elegans.</title>
        <authorList>
            <person name="Samuel B."/>
        </authorList>
    </citation>
    <scope>NUCLEOTIDE SEQUENCE [LARGE SCALE GENOMIC DNA]</scope>
    <source>
        <strain evidence="1 2">BIGb0156</strain>
    </source>
</reference>